<keyword evidence="2" id="KW-0175">Coiled coil</keyword>
<feature type="domain" description="Multidrug resistance protein MdtA-like alpha-helical hairpin" evidence="3">
    <location>
        <begin position="99"/>
        <end position="167"/>
    </location>
</feature>
<feature type="domain" description="CusB-like beta-barrel" evidence="5">
    <location>
        <begin position="205"/>
        <end position="260"/>
    </location>
</feature>
<dbReference type="Pfam" id="PF25954">
    <property type="entry name" value="Beta-barrel_RND_2"/>
    <property type="match status" value="1"/>
</dbReference>
<dbReference type="InterPro" id="IPR058624">
    <property type="entry name" value="MdtA-like_HH"/>
</dbReference>
<dbReference type="NCBIfam" id="TIGR01730">
    <property type="entry name" value="RND_mfp"/>
    <property type="match status" value="1"/>
</dbReference>
<evidence type="ECO:0000256" key="1">
    <source>
        <dbReference type="ARBA" id="ARBA00009477"/>
    </source>
</evidence>
<reference evidence="6 7" key="1">
    <citation type="submission" date="2020-08" db="EMBL/GenBank/DDBJ databases">
        <title>Genomic Encyclopedia of Type Strains, Phase IV (KMG-IV): sequencing the most valuable type-strain genomes for metagenomic binning, comparative biology and taxonomic classification.</title>
        <authorList>
            <person name="Goeker M."/>
        </authorList>
    </citation>
    <scope>NUCLEOTIDE SEQUENCE [LARGE SCALE GENOMIC DNA]</scope>
    <source>
        <strain evidence="6 7">DSM 25897</strain>
    </source>
</reference>
<dbReference type="EMBL" id="JACHHX010000003">
    <property type="protein sequence ID" value="MBB5014825.1"/>
    <property type="molecule type" value="Genomic_DNA"/>
</dbReference>
<dbReference type="Pfam" id="PF25917">
    <property type="entry name" value="BSH_RND"/>
    <property type="match status" value="1"/>
</dbReference>
<dbReference type="SUPFAM" id="SSF111369">
    <property type="entry name" value="HlyD-like secretion proteins"/>
    <property type="match status" value="1"/>
</dbReference>
<feature type="domain" description="Multidrug resistance protein MdtA-like barrel-sandwich hybrid" evidence="4">
    <location>
        <begin position="64"/>
        <end position="196"/>
    </location>
</feature>
<gene>
    <name evidence="6" type="ORF">HNQ58_000701</name>
</gene>
<dbReference type="InterPro" id="IPR058792">
    <property type="entry name" value="Beta-barrel_RND_2"/>
</dbReference>
<proteinExistence type="inferred from homology"/>
<dbReference type="PANTHER" id="PTHR30469:SF15">
    <property type="entry name" value="HLYD FAMILY OF SECRETION PROTEINS"/>
    <property type="match status" value="1"/>
</dbReference>
<dbReference type="AlphaFoldDB" id="A0A7W7XYL7"/>
<sequence length="367" mass="39535">MSRHPLHAGAAMALGLLLAACGNGNGEVEPVRPAMVVQPVPTAAAFESFAGEVRARHEPALAFRIGGKVARRHVEVGDRVRAGQVLAELDPEDARLQVEAARAQLDAAEADLELARAERERYLALVGQQLVSRSLFEARDNAFRAAQARVEQTRAQYEVARNQAGYTRLAAPADGVIAQRLVEAGQVVAAGQTVFVLAQDGEREVVISLPEQRVGQFAIGLPVTVVLWSRENERFPGTLRELAPAADPQSRTFAARVAFTADAAVELGQSARVYVARNGQVELTVPLSAIHAEDGAPFVWRVDPASRRVRRVAVDLGPYGEDRVPVRAGLEPGDWIVAAGVHLLREGQQVRPVDRENREVALVAGQP</sequence>
<keyword evidence="7" id="KW-1185">Reference proteome</keyword>
<dbReference type="Gene3D" id="2.40.30.170">
    <property type="match status" value="1"/>
</dbReference>
<evidence type="ECO:0000256" key="2">
    <source>
        <dbReference type="SAM" id="Coils"/>
    </source>
</evidence>
<dbReference type="GO" id="GO:0015562">
    <property type="term" value="F:efflux transmembrane transporter activity"/>
    <property type="evidence" value="ECO:0007669"/>
    <property type="project" value="TreeGrafter"/>
</dbReference>
<accession>A0A7W7XYL7</accession>
<comment type="caution">
    <text evidence="6">The sequence shown here is derived from an EMBL/GenBank/DDBJ whole genome shotgun (WGS) entry which is preliminary data.</text>
</comment>
<dbReference type="PROSITE" id="PS51257">
    <property type="entry name" value="PROKAR_LIPOPROTEIN"/>
    <property type="match status" value="1"/>
</dbReference>
<dbReference type="Gene3D" id="2.40.50.100">
    <property type="match status" value="1"/>
</dbReference>
<dbReference type="Gene3D" id="1.10.287.470">
    <property type="entry name" value="Helix hairpin bin"/>
    <property type="match status" value="1"/>
</dbReference>
<dbReference type="RefSeq" id="WP_183947394.1">
    <property type="nucleotide sequence ID" value="NZ_JACHHX010000003.1"/>
</dbReference>
<protein>
    <submittedName>
        <fullName evidence="6">Multidrug efflux system membrane fusion protein</fullName>
    </submittedName>
</protein>
<feature type="coiled-coil region" evidence="2">
    <location>
        <begin position="98"/>
        <end position="163"/>
    </location>
</feature>
<evidence type="ECO:0000259" key="5">
    <source>
        <dbReference type="Pfam" id="PF25954"/>
    </source>
</evidence>
<dbReference type="InterPro" id="IPR058625">
    <property type="entry name" value="MdtA-like_BSH"/>
</dbReference>
<evidence type="ECO:0000259" key="4">
    <source>
        <dbReference type="Pfam" id="PF25917"/>
    </source>
</evidence>
<dbReference type="Gene3D" id="2.40.420.20">
    <property type="match status" value="1"/>
</dbReference>
<evidence type="ECO:0000313" key="7">
    <source>
        <dbReference type="Proteomes" id="UP000519004"/>
    </source>
</evidence>
<dbReference type="GO" id="GO:1990281">
    <property type="term" value="C:efflux pump complex"/>
    <property type="evidence" value="ECO:0007669"/>
    <property type="project" value="TreeGrafter"/>
</dbReference>
<dbReference type="Proteomes" id="UP000519004">
    <property type="component" value="Unassembled WGS sequence"/>
</dbReference>
<dbReference type="Pfam" id="PF25876">
    <property type="entry name" value="HH_MFP_RND"/>
    <property type="match status" value="1"/>
</dbReference>
<organism evidence="6 7">
    <name type="scientific">Rehaibacterium terrae</name>
    <dbReference type="NCBI Taxonomy" id="1341696"/>
    <lineage>
        <taxon>Bacteria</taxon>
        <taxon>Pseudomonadati</taxon>
        <taxon>Pseudomonadota</taxon>
        <taxon>Gammaproteobacteria</taxon>
        <taxon>Lysobacterales</taxon>
        <taxon>Lysobacteraceae</taxon>
        <taxon>Rehaibacterium</taxon>
    </lineage>
</organism>
<comment type="similarity">
    <text evidence="1">Belongs to the membrane fusion protein (MFP) (TC 8.A.1) family.</text>
</comment>
<evidence type="ECO:0000259" key="3">
    <source>
        <dbReference type="Pfam" id="PF25876"/>
    </source>
</evidence>
<dbReference type="InterPro" id="IPR006143">
    <property type="entry name" value="RND_pump_MFP"/>
</dbReference>
<dbReference type="PANTHER" id="PTHR30469">
    <property type="entry name" value="MULTIDRUG RESISTANCE PROTEIN MDTA"/>
    <property type="match status" value="1"/>
</dbReference>
<evidence type="ECO:0000313" key="6">
    <source>
        <dbReference type="EMBL" id="MBB5014825.1"/>
    </source>
</evidence>
<name>A0A7W7XYL7_9GAMM</name>